<feature type="compositionally biased region" description="Low complexity" evidence="1">
    <location>
        <begin position="305"/>
        <end position="327"/>
    </location>
</feature>
<proteinExistence type="predicted"/>
<feature type="region of interest" description="Disordered" evidence="1">
    <location>
        <begin position="287"/>
        <end position="327"/>
    </location>
</feature>
<dbReference type="AlphaFoldDB" id="E2BV17"/>
<organism evidence="4">
    <name type="scientific">Harpegnathos saltator</name>
    <name type="common">Jerdon's jumping ant</name>
    <dbReference type="NCBI Taxonomy" id="610380"/>
    <lineage>
        <taxon>Eukaryota</taxon>
        <taxon>Metazoa</taxon>
        <taxon>Ecdysozoa</taxon>
        <taxon>Arthropoda</taxon>
        <taxon>Hexapoda</taxon>
        <taxon>Insecta</taxon>
        <taxon>Pterygota</taxon>
        <taxon>Neoptera</taxon>
        <taxon>Endopterygota</taxon>
        <taxon>Hymenoptera</taxon>
        <taxon>Apocrita</taxon>
        <taxon>Aculeata</taxon>
        <taxon>Formicoidea</taxon>
        <taxon>Formicidae</taxon>
        <taxon>Ponerinae</taxon>
        <taxon>Ponerini</taxon>
        <taxon>Harpegnathos</taxon>
    </lineage>
</organism>
<dbReference type="InterPro" id="IPR018586">
    <property type="entry name" value="Brinker_DNA-bd"/>
</dbReference>
<gene>
    <name evidence="3" type="ORF">EAI_15917</name>
</gene>
<dbReference type="OrthoDB" id="7764420at2759"/>
<evidence type="ECO:0000313" key="3">
    <source>
        <dbReference type="EMBL" id="EFN80468.1"/>
    </source>
</evidence>
<dbReference type="InParanoid" id="E2BV17"/>
<accession>E2BV17</accession>
<feature type="region of interest" description="Disordered" evidence="1">
    <location>
        <begin position="254"/>
        <end position="274"/>
    </location>
</feature>
<evidence type="ECO:0000259" key="2">
    <source>
        <dbReference type="Pfam" id="PF09607"/>
    </source>
</evidence>
<evidence type="ECO:0000313" key="4">
    <source>
        <dbReference type="Proteomes" id="UP000008237"/>
    </source>
</evidence>
<feature type="non-terminal residue" evidence="3">
    <location>
        <position position="1"/>
    </location>
</feature>
<dbReference type="Gene3D" id="1.10.10.60">
    <property type="entry name" value="Homeodomain-like"/>
    <property type="match status" value="1"/>
</dbReference>
<sequence>RRSFSLNFKINVLDAFHKDVKVAGNQRATARKFDINRRQVQKWLLKEVDLRGEIALRGDSGQQEPAAQEVFVESPIDLRMIHVSSDYSRPSSDTGLEVDYEQSPPHLHGYEPITSRHRPWYHSSSYHLTPETEPSGETESTEPCLFSCCADRHTTTSTTSSYQDLSLRGSYTESPSGFYCYSPKDYPEFFNLPEEQPPSSKRQAYSWNNAPSPKRLCPDDTVSQSVSTQERPLCLVKPKRAWLMASRMEALARSAISESDASQPSSSASTRDDGILFKPYLDNPVCRPASNDAVQRDLSPNTRENIINNNNNNNNSSSSSGSSTDSGINDNDIINCRSVCNMNEDHNGRLPFSMRLPLSLKPLDRRCADLQQISSTFTRYPMHHGTRDRCSFNDLYLRPTYETRTTGNRGIALIDRSGFVIVGHPHLIVDEEDAIAIASICS</sequence>
<dbReference type="Pfam" id="PF09607">
    <property type="entry name" value="BrkDBD"/>
    <property type="match status" value="1"/>
</dbReference>
<feature type="domain" description="Brinker DNA-binding" evidence="2">
    <location>
        <begin position="1"/>
        <end position="54"/>
    </location>
</feature>
<dbReference type="STRING" id="610380.E2BV17"/>
<feature type="region of interest" description="Disordered" evidence="1">
    <location>
        <begin position="86"/>
        <end position="112"/>
    </location>
</feature>
<evidence type="ECO:0000256" key="1">
    <source>
        <dbReference type="SAM" id="MobiDB-lite"/>
    </source>
</evidence>
<protein>
    <recommendedName>
        <fullName evidence="2">Brinker DNA-binding domain-containing protein</fullName>
    </recommendedName>
</protein>
<dbReference type="Proteomes" id="UP000008237">
    <property type="component" value="Unassembled WGS sequence"/>
</dbReference>
<feature type="compositionally biased region" description="Polar residues" evidence="1">
    <location>
        <begin position="197"/>
        <end position="211"/>
    </location>
</feature>
<dbReference type="EMBL" id="GL450786">
    <property type="protein sequence ID" value="EFN80468.1"/>
    <property type="molecule type" value="Genomic_DNA"/>
</dbReference>
<reference evidence="3 4" key="1">
    <citation type="journal article" date="2010" name="Science">
        <title>Genomic comparison of the ants Camponotus floridanus and Harpegnathos saltator.</title>
        <authorList>
            <person name="Bonasio R."/>
            <person name="Zhang G."/>
            <person name="Ye C."/>
            <person name="Mutti N.S."/>
            <person name="Fang X."/>
            <person name="Qin N."/>
            <person name="Donahue G."/>
            <person name="Yang P."/>
            <person name="Li Q."/>
            <person name="Li C."/>
            <person name="Zhang P."/>
            <person name="Huang Z."/>
            <person name="Berger S.L."/>
            <person name="Reinberg D."/>
            <person name="Wang J."/>
            <person name="Liebig J."/>
        </authorList>
    </citation>
    <scope>NUCLEOTIDE SEQUENCE [LARGE SCALE GENOMIC DNA]</scope>
    <source>
        <strain evidence="3 4">R22 G/1</strain>
    </source>
</reference>
<feature type="region of interest" description="Disordered" evidence="1">
    <location>
        <begin position="191"/>
        <end position="228"/>
    </location>
</feature>
<name>E2BV17_HARSA</name>
<feature type="compositionally biased region" description="Low complexity" evidence="1">
    <location>
        <begin position="254"/>
        <end position="269"/>
    </location>
</feature>
<keyword evidence="4" id="KW-1185">Reference proteome</keyword>